<dbReference type="PANTHER" id="PTHR10383:SF64">
    <property type="entry name" value="SERINE INCORPORATOR 2"/>
    <property type="match status" value="1"/>
</dbReference>
<keyword evidence="3 6" id="KW-0812">Transmembrane</keyword>
<feature type="transmembrane region" description="Helical" evidence="6">
    <location>
        <begin position="157"/>
        <end position="180"/>
    </location>
</feature>
<dbReference type="GeneTree" id="ENSGT01030000234623"/>
<feature type="transmembrane region" description="Helical" evidence="6">
    <location>
        <begin position="131"/>
        <end position="150"/>
    </location>
</feature>
<reference evidence="8" key="2">
    <citation type="submission" date="2025-09" db="UniProtKB">
        <authorList>
            <consortium name="Ensembl"/>
        </authorList>
    </citation>
    <scope>IDENTIFICATION</scope>
</reference>
<dbReference type="Proteomes" id="UP000261640">
    <property type="component" value="Unplaced"/>
</dbReference>
<evidence type="ECO:0000313" key="9">
    <source>
        <dbReference type="Proteomes" id="UP000261640"/>
    </source>
</evidence>
<comment type="similarity">
    <text evidence="2">Belongs to the TDE1 family.</text>
</comment>
<keyword evidence="5 6" id="KW-0472">Membrane</keyword>
<feature type="transmembrane region" description="Helical" evidence="6">
    <location>
        <begin position="347"/>
        <end position="368"/>
    </location>
</feature>
<dbReference type="AlphaFoldDB" id="A0A7N8WLH9"/>
<reference evidence="8" key="1">
    <citation type="submission" date="2025-08" db="UniProtKB">
        <authorList>
            <consortium name="Ensembl"/>
        </authorList>
    </citation>
    <scope>IDENTIFICATION</scope>
</reference>
<keyword evidence="4 6" id="KW-1133">Transmembrane helix</keyword>
<dbReference type="InterPro" id="IPR005016">
    <property type="entry name" value="TDE1/TMS"/>
</dbReference>
<protein>
    <submittedName>
        <fullName evidence="8">Serine incorporator 2, like</fullName>
    </submittedName>
</protein>
<evidence type="ECO:0000256" key="5">
    <source>
        <dbReference type="ARBA" id="ARBA00023136"/>
    </source>
</evidence>
<feature type="transmembrane region" description="Helical" evidence="6">
    <location>
        <begin position="225"/>
        <end position="243"/>
    </location>
</feature>
<evidence type="ECO:0000313" key="8">
    <source>
        <dbReference type="Ensembl" id="ENSMAMP00000037619.1"/>
    </source>
</evidence>
<evidence type="ECO:0000256" key="1">
    <source>
        <dbReference type="ARBA" id="ARBA00004141"/>
    </source>
</evidence>
<organism evidence="8 9">
    <name type="scientific">Mastacembelus armatus</name>
    <name type="common">zig-zag eel</name>
    <dbReference type="NCBI Taxonomy" id="205130"/>
    <lineage>
        <taxon>Eukaryota</taxon>
        <taxon>Metazoa</taxon>
        <taxon>Chordata</taxon>
        <taxon>Craniata</taxon>
        <taxon>Vertebrata</taxon>
        <taxon>Euteleostomi</taxon>
        <taxon>Actinopterygii</taxon>
        <taxon>Neopterygii</taxon>
        <taxon>Teleostei</taxon>
        <taxon>Neoteleostei</taxon>
        <taxon>Acanthomorphata</taxon>
        <taxon>Anabantaria</taxon>
        <taxon>Synbranchiformes</taxon>
        <taxon>Mastacembelidae</taxon>
        <taxon>Mastacembelus</taxon>
    </lineage>
</organism>
<sequence>MGACLALCSLASCASCLCGSAPCLLCGCCPSSNNSTITRLIFSFFLLLGTLVSVIMILPGMETQLRKIPGFCQGGTAIPGIENKVNCDVIVGYKSVYRMCFAMTCFFFLFSAIMIRVRSSKDPRAAIQNGFWFFKFLILIGITVGAFFIPDGTFHTVWFYFGVVGSFVFIIIQLILLIDFAHSWNKVWVENAFLSMSNLNLIFCIIVSVVSILPKIQEAQPYSGLLQASLISLYTMYVTWSAMTNNPNRKCNPSLLSLVSNVSTSEPSADSTAGPVQWWDAQGIVGLVIFLFCTLYASIRSSSNAQVNKLMQTEEGGGLGGEGVVGQDGMLRAVDNEEEGVTYSYSFFHFHLCLASLYIMMTLTNWYQPDTTTQAMQSSMPAVWVKMSSSWLGLGLYLWTLIAPLIFPDRDFN</sequence>
<accession>A0A7N8WLH9</accession>
<keyword evidence="9" id="KW-1185">Reference proteome</keyword>
<feature type="transmembrane region" description="Helical" evidence="6">
    <location>
        <begin position="388"/>
        <end position="407"/>
    </location>
</feature>
<evidence type="ECO:0000256" key="2">
    <source>
        <dbReference type="ARBA" id="ARBA00006665"/>
    </source>
</evidence>
<keyword evidence="7" id="KW-0732">Signal</keyword>
<evidence type="ECO:0000256" key="7">
    <source>
        <dbReference type="SAM" id="SignalP"/>
    </source>
</evidence>
<dbReference type="PANTHER" id="PTHR10383">
    <property type="entry name" value="SERINE INCORPORATOR"/>
    <property type="match status" value="1"/>
</dbReference>
<feature type="chain" id="PRO_5030503918" evidence="7">
    <location>
        <begin position="17"/>
        <end position="413"/>
    </location>
</feature>
<feature type="transmembrane region" description="Helical" evidence="6">
    <location>
        <begin position="100"/>
        <end position="119"/>
    </location>
</feature>
<feature type="transmembrane region" description="Helical" evidence="6">
    <location>
        <begin position="192"/>
        <end position="213"/>
    </location>
</feature>
<evidence type="ECO:0000256" key="3">
    <source>
        <dbReference type="ARBA" id="ARBA00022692"/>
    </source>
</evidence>
<comment type="subcellular location">
    <subcellularLocation>
        <location evidence="1">Membrane</location>
        <topology evidence="1">Multi-pass membrane protein</topology>
    </subcellularLocation>
</comment>
<dbReference type="GO" id="GO:0016020">
    <property type="term" value="C:membrane"/>
    <property type="evidence" value="ECO:0007669"/>
    <property type="project" value="UniProtKB-SubCell"/>
</dbReference>
<feature type="signal peptide" evidence="7">
    <location>
        <begin position="1"/>
        <end position="16"/>
    </location>
</feature>
<dbReference type="Ensembl" id="ENSMAMT00000039894.1">
    <property type="protein sequence ID" value="ENSMAMP00000037619.1"/>
    <property type="gene ID" value="ENSMAMG00000027041.1"/>
</dbReference>
<evidence type="ECO:0000256" key="6">
    <source>
        <dbReference type="SAM" id="Phobius"/>
    </source>
</evidence>
<evidence type="ECO:0000256" key="4">
    <source>
        <dbReference type="ARBA" id="ARBA00022989"/>
    </source>
</evidence>
<proteinExistence type="inferred from homology"/>
<name>A0A7N8WLH9_9TELE</name>
<feature type="transmembrane region" description="Helical" evidence="6">
    <location>
        <begin position="281"/>
        <end position="299"/>
    </location>
</feature>
<feature type="transmembrane region" description="Helical" evidence="6">
    <location>
        <begin position="36"/>
        <end position="58"/>
    </location>
</feature>
<dbReference type="Pfam" id="PF03348">
    <property type="entry name" value="Serinc"/>
    <property type="match status" value="2"/>
</dbReference>